<reference evidence="16" key="3">
    <citation type="submission" date="2018-08" db="UniProtKB">
        <authorList>
            <consortium name="EnsemblPlants"/>
        </authorList>
    </citation>
    <scope>IDENTIFICATION</scope>
    <source>
        <strain evidence="16">cv. Bd21</strain>
    </source>
</reference>
<dbReference type="Gramene" id="KQJ92959">
    <property type="protein sequence ID" value="KQJ92959"/>
    <property type="gene ID" value="BRADI_3g01860v3"/>
</dbReference>
<evidence type="ECO:0000256" key="11">
    <source>
        <dbReference type="PIRNR" id="PIRNR036470"/>
    </source>
</evidence>
<dbReference type="GO" id="GO:0046470">
    <property type="term" value="P:phosphatidylcholine metabolic process"/>
    <property type="evidence" value="ECO:0007669"/>
    <property type="project" value="InterPro"/>
</dbReference>
<dbReference type="OrthoDB" id="611425at2759"/>
<feature type="domain" description="PLD phosphodiesterase" evidence="14">
    <location>
        <begin position="775"/>
        <end position="802"/>
    </location>
</feature>
<dbReference type="Pfam" id="PF00614">
    <property type="entry name" value="PLDc"/>
    <property type="match status" value="1"/>
</dbReference>
<evidence type="ECO:0000256" key="2">
    <source>
        <dbReference type="ARBA" id="ARBA00001913"/>
    </source>
</evidence>
<dbReference type="Gene3D" id="2.60.40.150">
    <property type="entry name" value="C2 domain"/>
    <property type="match status" value="1"/>
</dbReference>
<feature type="region of interest" description="Disordered" evidence="12">
    <location>
        <begin position="47"/>
        <end position="101"/>
    </location>
</feature>
<keyword evidence="9 11" id="KW-0442">Lipid degradation</keyword>
<dbReference type="InterPro" id="IPR000008">
    <property type="entry name" value="C2_dom"/>
</dbReference>
<feature type="compositionally biased region" description="Low complexity" evidence="12">
    <location>
        <begin position="748"/>
        <end position="760"/>
    </location>
</feature>
<dbReference type="EMBL" id="CM000882">
    <property type="protein sequence ID" value="KQJ92959.1"/>
    <property type="molecule type" value="Genomic_DNA"/>
</dbReference>
<dbReference type="EnsemblPlants" id="KQJ92959">
    <property type="protein sequence ID" value="KQJ92959"/>
    <property type="gene ID" value="BRADI_3g01860v3"/>
</dbReference>
<evidence type="ECO:0000313" key="15">
    <source>
        <dbReference type="EMBL" id="KQJ92959.1"/>
    </source>
</evidence>
<dbReference type="InterPro" id="IPR015679">
    <property type="entry name" value="PLipase_D_fam"/>
</dbReference>
<evidence type="ECO:0000256" key="10">
    <source>
        <dbReference type="ARBA" id="ARBA00023098"/>
    </source>
</evidence>
<evidence type="ECO:0000313" key="17">
    <source>
        <dbReference type="Proteomes" id="UP000008810"/>
    </source>
</evidence>
<dbReference type="SUPFAM" id="SSF56024">
    <property type="entry name" value="Phospholipase D/nuclease"/>
    <property type="match status" value="2"/>
</dbReference>
<evidence type="ECO:0000256" key="9">
    <source>
        <dbReference type="ARBA" id="ARBA00022963"/>
    </source>
</evidence>
<dbReference type="InterPro" id="IPR001736">
    <property type="entry name" value="PLipase_D/transphosphatidylase"/>
</dbReference>
<dbReference type="Pfam" id="PF00168">
    <property type="entry name" value="C2"/>
    <property type="match status" value="1"/>
</dbReference>
<evidence type="ECO:0000256" key="4">
    <source>
        <dbReference type="ARBA" id="ARBA00012027"/>
    </source>
</evidence>
<dbReference type="PROSITE" id="PS50004">
    <property type="entry name" value="C2"/>
    <property type="match status" value="1"/>
</dbReference>
<dbReference type="RefSeq" id="XP_014755430.1">
    <property type="nucleotide sequence ID" value="XM_014899944.2"/>
</dbReference>
<keyword evidence="6" id="KW-0677">Repeat</keyword>
<feature type="domain" description="PLD phosphodiesterase" evidence="14">
    <location>
        <begin position="392"/>
        <end position="427"/>
    </location>
</feature>
<dbReference type="SMART" id="SM00239">
    <property type="entry name" value="C2"/>
    <property type="match status" value="1"/>
</dbReference>
<dbReference type="HOGENOM" id="CLU_004684_0_0_1"/>
<sequence length="931" mass="101541">MSAPDGSGPEPVVMLHGDLDLTIHEARGLPNMDVLSTLLRRLCLFRPPRRSSRPLPPRSVSASDEEDNPSTSSSHHHRHHHLHRRRPRRPKQPHGPRHLLPTSDPYAVLLIPPATVLARTHVVRNADRPVWSARIRVPLAHAASRIVFNVRDADPFGSDLIAAASLPASDLLSGTPIVSRWLDLLRPDGRGGKPKPDSAIRISASFTPAYSSLSRGGGIIPAYFPERRGCEVKLYQDAHGGAAKGGCWEDVCMAVLGAQSLVYVAGWAVGARVRLARKGEMSPEMEEKAAEVMALSSAAGGGGGDEAASPELGEMTLGDLLKYKSQEGVRVCLLVWDDKTSHDKFFLKTGGVMGTGDEDTKKFFKHSTVMCVLSPRYPSSKLSMAKQKLVGTLYTHHQKLVLVDTPASDTTRRVTAFLGGLDLAAGRYDTPAHRLFAGLGTVFRGDVRNPTLGLGSGSGGGETAGPRMPWHDLHCRVDGAAAYDVLANFEQRWRKATRLNDALGRKRWMDDALLRLHRIPWILSPNNVAGAGEDDPALRVFPEDDDPRQWHAQIFRSIDSGSVKGFPRSWETQEMAERNLQCDKNVAVEASIHAAYVAAIRRARRFVYIENQYFIGSSYAWPESYYRSSAAGNLVPMEIALKVASKIYAGEDFAAYVVLPMFPEGGSPASGPAQEILFWQAQTMRAMYNIVADAIATAAGSSKLAGSRRAHPQDYLNFYCLGNREPLGGGDNGASRARPAPETTRWGTTTSSSSAPSASVATATALESARRNRRFMVYVHSKGMIVDDEYVLLGSANINQRSLAGSRDTEIAVGAYQPHHSGNSPRGEVYRYRKSLWEEHLGAAAMAAAAVESPEKEECVRMVNRTARENWERYAAEEATAEMPMRGHLMRYPVEVGADGSVGPLQGHEFFPDVGGRVLGSTNKLPDDLTM</sequence>
<dbReference type="OMA" id="WEASFLL"/>
<dbReference type="KEGG" id="bdi:100842756"/>
<evidence type="ECO:0000259" key="14">
    <source>
        <dbReference type="PROSITE" id="PS50035"/>
    </source>
</evidence>
<keyword evidence="7 11" id="KW-0378">Hydrolase</keyword>
<evidence type="ECO:0000256" key="5">
    <source>
        <dbReference type="ARBA" id="ARBA00022723"/>
    </source>
</evidence>
<comment type="function">
    <text evidence="11">Hydrolyzes glycerol-phospholipids at the terminal phosphodiesteric bond.</text>
</comment>
<reference evidence="15" key="2">
    <citation type="submission" date="2017-06" db="EMBL/GenBank/DDBJ databases">
        <title>WGS assembly of Brachypodium distachyon.</title>
        <authorList>
            <consortium name="The International Brachypodium Initiative"/>
            <person name="Lucas S."/>
            <person name="Harmon-Smith M."/>
            <person name="Lail K."/>
            <person name="Tice H."/>
            <person name="Grimwood J."/>
            <person name="Bruce D."/>
            <person name="Barry K."/>
            <person name="Shu S."/>
            <person name="Lindquist E."/>
            <person name="Wang M."/>
            <person name="Pitluck S."/>
            <person name="Vogel J.P."/>
            <person name="Garvin D.F."/>
            <person name="Mockler T.C."/>
            <person name="Schmutz J."/>
            <person name="Rokhsar D."/>
            <person name="Bevan M.W."/>
        </authorList>
    </citation>
    <scope>NUCLEOTIDE SEQUENCE</scope>
    <source>
        <strain evidence="15">Bd21</strain>
    </source>
</reference>
<dbReference type="SUPFAM" id="SSF49562">
    <property type="entry name" value="C2 domain (Calcium/lipid-binding domain, CaLB)"/>
    <property type="match status" value="1"/>
</dbReference>
<evidence type="ECO:0000313" key="16">
    <source>
        <dbReference type="EnsemblPlants" id="KQJ92959"/>
    </source>
</evidence>
<dbReference type="SMART" id="SM00155">
    <property type="entry name" value="PLDc"/>
    <property type="match status" value="2"/>
</dbReference>
<evidence type="ECO:0000256" key="6">
    <source>
        <dbReference type="ARBA" id="ARBA00022737"/>
    </source>
</evidence>
<reference evidence="15 16" key="1">
    <citation type="journal article" date="2010" name="Nature">
        <title>Genome sequencing and analysis of the model grass Brachypodium distachyon.</title>
        <authorList>
            <consortium name="International Brachypodium Initiative"/>
        </authorList>
    </citation>
    <scope>NUCLEOTIDE SEQUENCE [LARGE SCALE GENOMIC DNA]</scope>
    <source>
        <strain evidence="15 16">Bd21</strain>
    </source>
</reference>
<dbReference type="PROSITE" id="PS50035">
    <property type="entry name" value="PLD"/>
    <property type="match status" value="2"/>
</dbReference>
<dbReference type="GO" id="GO:0005886">
    <property type="term" value="C:plasma membrane"/>
    <property type="evidence" value="ECO:0000318"/>
    <property type="project" value="GO_Central"/>
</dbReference>
<dbReference type="GO" id="GO:0005509">
    <property type="term" value="F:calcium ion binding"/>
    <property type="evidence" value="ECO:0007669"/>
    <property type="project" value="InterPro"/>
</dbReference>
<comment type="cofactor">
    <cofactor evidence="2 11">
        <name>Ca(2+)</name>
        <dbReference type="ChEBI" id="CHEBI:29108"/>
    </cofactor>
</comment>
<evidence type="ECO:0000256" key="1">
    <source>
        <dbReference type="ARBA" id="ARBA00000798"/>
    </source>
</evidence>
<keyword evidence="10" id="KW-0443">Lipid metabolism</keyword>
<keyword evidence="8 11" id="KW-0106">Calcium</keyword>
<organism evidence="16">
    <name type="scientific">Brachypodium distachyon</name>
    <name type="common">Purple false brome</name>
    <name type="synonym">Trachynia distachya</name>
    <dbReference type="NCBI Taxonomy" id="15368"/>
    <lineage>
        <taxon>Eukaryota</taxon>
        <taxon>Viridiplantae</taxon>
        <taxon>Streptophyta</taxon>
        <taxon>Embryophyta</taxon>
        <taxon>Tracheophyta</taxon>
        <taxon>Spermatophyta</taxon>
        <taxon>Magnoliopsida</taxon>
        <taxon>Liliopsida</taxon>
        <taxon>Poales</taxon>
        <taxon>Poaceae</taxon>
        <taxon>BOP clade</taxon>
        <taxon>Pooideae</taxon>
        <taxon>Stipodae</taxon>
        <taxon>Brachypodieae</taxon>
        <taxon>Brachypodium</taxon>
    </lineage>
</organism>
<comment type="catalytic activity">
    <reaction evidence="1 11">
        <text>a 1,2-diacyl-sn-glycero-3-phosphocholine + H2O = a 1,2-diacyl-sn-glycero-3-phosphate + choline + H(+)</text>
        <dbReference type="Rhea" id="RHEA:14445"/>
        <dbReference type="ChEBI" id="CHEBI:15354"/>
        <dbReference type="ChEBI" id="CHEBI:15377"/>
        <dbReference type="ChEBI" id="CHEBI:15378"/>
        <dbReference type="ChEBI" id="CHEBI:57643"/>
        <dbReference type="ChEBI" id="CHEBI:58608"/>
        <dbReference type="EC" id="3.1.4.4"/>
    </reaction>
</comment>
<name>I1HWH6_BRADI</name>
<protein>
    <recommendedName>
        <fullName evidence="4 11">Phospholipase D</fullName>
        <ecNumber evidence="4 11">3.1.4.4</ecNumber>
    </recommendedName>
</protein>
<feature type="compositionally biased region" description="Basic residues" evidence="12">
    <location>
        <begin position="74"/>
        <end position="97"/>
    </location>
</feature>
<comment type="similarity">
    <text evidence="3 11">Belongs to the phospholipase D family. C2-PLD subfamily.</text>
</comment>
<dbReference type="InterPro" id="IPR024632">
    <property type="entry name" value="PLipase_D_C"/>
</dbReference>
<dbReference type="GO" id="GO:0004630">
    <property type="term" value="F:phospholipase D activity"/>
    <property type="evidence" value="ECO:0000318"/>
    <property type="project" value="GO_Central"/>
</dbReference>
<dbReference type="STRING" id="15368.I1HWH6"/>
<keyword evidence="5" id="KW-0479">Metal-binding</keyword>
<dbReference type="eggNOG" id="KOG1329">
    <property type="taxonomic scope" value="Eukaryota"/>
</dbReference>
<dbReference type="Pfam" id="PF12357">
    <property type="entry name" value="PLD_C"/>
    <property type="match status" value="1"/>
</dbReference>
<dbReference type="InterPro" id="IPR011402">
    <property type="entry name" value="PLipase_D_pln"/>
</dbReference>
<evidence type="ECO:0000256" key="3">
    <source>
        <dbReference type="ARBA" id="ARBA00010683"/>
    </source>
</evidence>
<feature type="region of interest" description="Disordered" evidence="12">
    <location>
        <begin position="729"/>
        <end position="760"/>
    </location>
</feature>
<dbReference type="Proteomes" id="UP000008810">
    <property type="component" value="Chromosome 3"/>
</dbReference>
<dbReference type="Gene3D" id="3.30.870.10">
    <property type="entry name" value="Endonuclease Chain A"/>
    <property type="match status" value="2"/>
</dbReference>
<evidence type="ECO:0000256" key="7">
    <source>
        <dbReference type="ARBA" id="ARBA00022801"/>
    </source>
</evidence>
<keyword evidence="17" id="KW-1185">Reference proteome</keyword>
<dbReference type="PANTHER" id="PTHR18896:SF70">
    <property type="entry name" value="OS02G0120200 PROTEIN"/>
    <property type="match status" value="1"/>
</dbReference>
<feature type="domain" description="C2" evidence="13">
    <location>
        <begin position="63"/>
        <end position="182"/>
    </location>
</feature>
<dbReference type="GO" id="GO:0009395">
    <property type="term" value="P:phospholipid catabolic process"/>
    <property type="evidence" value="ECO:0000318"/>
    <property type="project" value="GO_Central"/>
</dbReference>
<dbReference type="GeneID" id="100842756"/>
<proteinExistence type="inferred from homology"/>
<gene>
    <name evidence="16" type="primary">LOC100842756</name>
    <name evidence="15" type="ORF">BRADI_3g01860v3</name>
</gene>
<dbReference type="EC" id="3.1.4.4" evidence="4 11"/>
<dbReference type="AlphaFoldDB" id="I1HWH6"/>
<dbReference type="InterPro" id="IPR035892">
    <property type="entry name" value="C2_domain_sf"/>
</dbReference>
<dbReference type="PANTHER" id="PTHR18896">
    <property type="entry name" value="PHOSPHOLIPASE D"/>
    <property type="match status" value="1"/>
</dbReference>
<dbReference type="PIRSF" id="PIRSF036470">
    <property type="entry name" value="PLD_plant"/>
    <property type="match status" value="1"/>
</dbReference>
<evidence type="ECO:0000256" key="12">
    <source>
        <dbReference type="SAM" id="MobiDB-lite"/>
    </source>
</evidence>
<accession>I1HWH6</accession>
<evidence type="ECO:0000256" key="8">
    <source>
        <dbReference type="ARBA" id="ARBA00022837"/>
    </source>
</evidence>
<evidence type="ECO:0000259" key="13">
    <source>
        <dbReference type="PROSITE" id="PS50004"/>
    </source>
</evidence>